<dbReference type="InterPro" id="IPR035976">
    <property type="entry name" value="Sushi/SCR/CCP_sf"/>
</dbReference>
<dbReference type="OrthoDB" id="6236007at2759"/>
<protein>
    <submittedName>
        <fullName evidence="14">Protein mesh</fullName>
    </submittedName>
</protein>
<dbReference type="PROSITE" id="PS51220">
    <property type="entry name" value="NIDO"/>
    <property type="match status" value="1"/>
</dbReference>
<evidence type="ECO:0000259" key="12">
    <source>
        <dbReference type="PROSITE" id="PS51233"/>
    </source>
</evidence>
<keyword evidence="8" id="KW-0732">Signal</keyword>
<evidence type="ECO:0000256" key="4">
    <source>
        <dbReference type="ARBA" id="ARBA00023136"/>
    </source>
</evidence>
<reference evidence="14" key="1">
    <citation type="submission" date="2025-08" db="UniProtKB">
        <authorList>
            <consortium name="RefSeq"/>
        </authorList>
    </citation>
    <scope>IDENTIFICATION</scope>
    <source>
        <tissue evidence="14">Gonads</tissue>
    </source>
</reference>
<sequence length="1071" mass="118836">MDRAVICWCFVFCGVSVFPMRESLADVLFDSGPSVGDSSLRPNDDLFSEEIQLQTKFPYFDRLFSSLFVNTNGAVSFLRGVRQFVPDPFPLNGTLRIVSPFWADVDIRRGGNVFYREVTATTDAPLLIRATAIIHNAFIKKRIRLFAATWAFVATWDNVTYYPGSHPNTTNTFQVVLVTNGRHSFAIFNYGKMMWSYRGKGQAGFNAGDGVRSYTIDGSRTPAVVNVSLTSNVGQPGRWVFRVDEAEVKAGGCNTKGSLVLSPVTGNILGGHEVVVWGPCFTNDDDVVCRFDDTDVPGRVENNLRATCVTPPLFSPRRTQFKLSMDGGESFTHHGLYYPVYRHEQSDVRSRFPTKWGNGRSAVIEWEPEMLHEDKDTERIHVDLLTFKELSNGTVQQQWYEIASNVPNNGEYEIETIPTHAKGIVGAVRITPALPPALEKWRYKYRTRAIWTDIHVLPTTNVLATLLSEDWDVLKTYTFSSLKSKVENLRDGVQNSLEDVQSVSHLWDKIQGLSDYSEPACLAWYYIDAREALPADLEPCPVTLQQALRDRGRFQADETCRRDRPSCGFHPGARHCVRSNDCSNSGAGQQCCYDSRGLLMNVIDSPGGGTLHKAHVNGCPESRTKRSKYISHAIHDIAPYHLCCKRPSAKSNICSETYFKRRPSNDGWGYVPPRPAITFGDPHVVTLDGLKYTFNGIGEYSLLESTNHTFTLQGRASQLAGRDGQVIMATAWTSLAMAGANTSRVQVSVDELTGIEVMVDDEIIDFEELGNVVPGIEGIEIELLVNKTTVLVSFDVERVFLEVRENSGVLNFMLYLPNNLKGHVTGLLGVWNDNPDDDLQSRDGNILDSEASLEDIHYKFGETWRTEEQFSLFTYGIGESHGSHQNASFRPIFELLQLDNETLQAEIEAVCGESVECRFDYTATGGNAALAAASQDIIVTYAEVVSDTKPVISCGFLSSPVNGMKDTVSSLAGTMVTFTCEEGYTLIGPKSTACQEDGYWSNDGDVSCIKDSANDPALFGTVAIGVGSALGAIWLVIIISVIVIKMGRHRKRVEVYKKRPEECASERENDC</sequence>
<dbReference type="Pfam" id="PF00094">
    <property type="entry name" value="VWD"/>
    <property type="match status" value="1"/>
</dbReference>
<dbReference type="InterPro" id="IPR056619">
    <property type="entry name" value="C8-3_MUC4"/>
</dbReference>
<dbReference type="Gene3D" id="2.60.40.10">
    <property type="entry name" value="Immunoglobulins"/>
    <property type="match status" value="1"/>
</dbReference>
<dbReference type="InterPro" id="IPR000436">
    <property type="entry name" value="Sushi_SCR_CCP_dom"/>
</dbReference>
<dbReference type="PANTHER" id="PTHR13802:SF59">
    <property type="entry name" value="SUSHI DOMAIN-CONTAINING PROTEIN 2"/>
    <property type="match status" value="1"/>
</dbReference>
<evidence type="ECO:0000256" key="6">
    <source>
        <dbReference type="PROSITE-ProRule" id="PRU00302"/>
    </source>
</evidence>
<comment type="subcellular location">
    <subcellularLocation>
        <location evidence="1">Membrane</location>
    </subcellularLocation>
</comment>
<dbReference type="InterPro" id="IPR003886">
    <property type="entry name" value="NIDO_dom"/>
</dbReference>
<evidence type="ECO:0000256" key="3">
    <source>
        <dbReference type="ARBA" id="ARBA00022989"/>
    </source>
</evidence>
<dbReference type="GO" id="GO:0016020">
    <property type="term" value="C:membrane"/>
    <property type="evidence" value="ECO:0007669"/>
    <property type="project" value="UniProtKB-SubCell"/>
</dbReference>
<dbReference type="Pfam" id="PF03782">
    <property type="entry name" value="AMOP"/>
    <property type="match status" value="1"/>
</dbReference>
<dbReference type="InterPro" id="IPR005533">
    <property type="entry name" value="AMOP_dom"/>
</dbReference>
<dbReference type="Pfam" id="PF00084">
    <property type="entry name" value="Sushi"/>
    <property type="match status" value="1"/>
</dbReference>
<dbReference type="PROSITE" id="PS51233">
    <property type="entry name" value="VWFD"/>
    <property type="match status" value="1"/>
</dbReference>
<evidence type="ECO:0000256" key="2">
    <source>
        <dbReference type="ARBA" id="ARBA00022692"/>
    </source>
</evidence>
<keyword evidence="5" id="KW-1015">Disulfide bond</keyword>
<comment type="caution">
    <text evidence="6">Lacks conserved residue(s) required for the propagation of feature annotation.</text>
</comment>
<feature type="domain" description="VWFD" evidence="12">
    <location>
        <begin position="674"/>
        <end position="872"/>
    </location>
</feature>
<feature type="transmembrane region" description="Helical" evidence="7">
    <location>
        <begin position="1017"/>
        <end position="1044"/>
    </location>
</feature>
<accession>A0A1S3HFQ4</accession>
<keyword evidence="3 7" id="KW-1133">Transmembrane helix</keyword>
<dbReference type="InParanoid" id="A0A1S3HFQ4"/>
<gene>
    <name evidence="14" type="primary">LOC106154892</name>
</gene>
<dbReference type="CDD" id="cd00033">
    <property type="entry name" value="CCP"/>
    <property type="match status" value="1"/>
</dbReference>
<keyword evidence="6" id="KW-0768">Sushi</keyword>
<dbReference type="SUPFAM" id="SSF57535">
    <property type="entry name" value="Complement control module/SCR domain"/>
    <property type="match status" value="1"/>
</dbReference>
<dbReference type="SUPFAM" id="SSF81296">
    <property type="entry name" value="E set domains"/>
    <property type="match status" value="1"/>
</dbReference>
<feature type="domain" description="Sushi" evidence="10">
    <location>
        <begin position="952"/>
        <end position="1010"/>
    </location>
</feature>
<name>A0A1S3HFQ4_LINAN</name>
<feature type="chain" id="PRO_5010324420" evidence="8">
    <location>
        <begin position="26"/>
        <end position="1071"/>
    </location>
</feature>
<evidence type="ECO:0000313" key="14">
    <source>
        <dbReference type="RefSeq" id="XP_013384885.1"/>
    </source>
</evidence>
<dbReference type="SMART" id="SM00216">
    <property type="entry name" value="VWD"/>
    <property type="match status" value="1"/>
</dbReference>
<dbReference type="KEGG" id="lak:106154892"/>
<dbReference type="InterPro" id="IPR001846">
    <property type="entry name" value="VWF_type-D"/>
</dbReference>
<dbReference type="GO" id="GO:0007160">
    <property type="term" value="P:cell-matrix adhesion"/>
    <property type="evidence" value="ECO:0007669"/>
    <property type="project" value="InterPro"/>
</dbReference>
<evidence type="ECO:0000256" key="8">
    <source>
        <dbReference type="SAM" id="SignalP"/>
    </source>
</evidence>
<keyword evidence="2 7" id="KW-0812">Transmembrane</keyword>
<feature type="domain" description="AMOP" evidence="9">
    <location>
        <begin position="513"/>
        <end position="661"/>
    </location>
</feature>
<dbReference type="InterPro" id="IPR013783">
    <property type="entry name" value="Ig-like_fold"/>
</dbReference>
<evidence type="ECO:0000313" key="13">
    <source>
        <dbReference type="Proteomes" id="UP000085678"/>
    </source>
</evidence>
<dbReference type="Pfam" id="PF06119">
    <property type="entry name" value="NIDO"/>
    <property type="match status" value="1"/>
</dbReference>
<dbReference type="PANTHER" id="PTHR13802">
    <property type="entry name" value="MUCIN 4-RELATED"/>
    <property type="match status" value="1"/>
</dbReference>
<organism evidence="13 14">
    <name type="scientific">Lingula anatina</name>
    <name type="common">Brachiopod</name>
    <name type="synonym">Lingula unguis</name>
    <dbReference type="NCBI Taxonomy" id="7574"/>
    <lineage>
        <taxon>Eukaryota</taxon>
        <taxon>Metazoa</taxon>
        <taxon>Spiralia</taxon>
        <taxon>Lophotrochozoa</taxon>
        <taxon>Brachiopoda</taxon>
        <taxon>Linguliformea</taxon>
        <taxon>Lingulata</taxon>
        <taxon>Lingulida</taxon>
        <taxon>Linguloidea</taxon>
        <taxon>Lingulidae</taxon>
        <taxon>Lingula</taxon>
    </lineage>
</organism>
<evidence type="ECO:0000256" key="7">
    <source>
        <dbReference type="SAM" id="Phobius"/>
    </source>
</evidence>
<dbReference type="Proteomes" id="UP000085678">
    <property type="component" value="Unplaced"/>
</dbReference>
<dbReference type="PROSITE" id="PS50856">
    <property type="entry name" value="AMOP"/>
    <property type="match status" value="1"/>
</dbReference>
<dbReference type="InterPro" id="IPR051495">
    <property type="entry name" value="Epithelial_Barrier/Signaling"/>
</dbReference>
<dbReference type="SMART" id="SM00723">
    <property type="entry name" value="AMOP"/>
    <property type="match status" value="1"/>
</dbReference>
<evidence type="ECO:0000256" key="5">
    <source>
        <dbReference type="ARBA" id="ARBA00023157"/>
    </source>
</evidence>
<dbReference type="Pfam" id="PF23263">
    <property type="entry name" value="C8-3_MUC4"/>
    <property type="match status" value="1"/>
</dbReference>
<feature type="signal peptide" evidence="8">
    <location>
        <begin position="1"/>
        <end position="25"/>
    </location>
</feature>
<dbReference type="RefSeq" id="XP_013384885.1">
    <property type="nucleotide sequence ID" value="XM_013529431.2"/>
</dbReference>
<dbReference type="PROSITE" id="PS50923">
    <property type="entry name" value="SUSHI"/>
    <property type="match status" value="1"/>
</dbReference>
<feature type="domain" description="NIDO" evidence="11">
    <location>
        <begin position="100"/>
        <end position="246"/>
    </location>
</feature>
<dbReference type="InterPro" id="IPR014756">
    <property type="entry name" value="Ig_E-set"/>
</dbReference>
<dbReference type="SMART" id="SM00539">
    <property type="entry name" value="NIDO"/>
    <property type="match status" value="1"/>
</dbReference>
<keyword evidence="13" id="KW-1185">Reference proteome</keyword>
<evidence type="ECO:0000259" key="11">
    <source>
        <dbReference type="PROSITE" id="PS51220"/>
    </source>
</evidence>
<evidence type="ECO:0000256" key="1">
    <source>
        <dbReference type="ARBA" id="ARBA00004370"/>
    </source>
</evidence>
<evidence type="ECO:0000259" key="9">
    <source>
        <dbReference type="PROSITE" id="PS50856"/>
    </source>
</evidence>
<dbReference type="GeneID" id="106154892"/>
<evidence type="ECO:0000259" key="10">
    <source>
        <dbReference type="PROSITE" id="PS50923"/>
    </source>
</evidence>
<dbReference type="AlphaFoldDB" id="A0A1S3HFQ4"/>
<dbReference type="Gene3D" id="2.10.70.10">
    <property type="entry name" value="Complement Module, domain 1"/>
    <property type="match status" value="1"/>
</dbReference>
<dbReference type="SMART" id="SM00032">
    <property type="entry name" value="CCP"/>
    <property type="match status" value="1"/>
</dbReference>
<proteinExistence type="predicted"/>
<keyword evidence="4 7" id="KW-0472">Membrane</keyword>